<dbReference type="GO" id="GO:0006428">
    <property type="term" value="P:isoleucyl-tRNA aminoacylation"/>
    <property type="evidence" value="ECO:0007669"/>
    <property type="project" value="UniProtKB-UniRule"/>
</dbReference>
<feature type="binding site" evidence="12">
    <location>
        <position position="637"/>
    </location>
    <ligand>
        <name>L-isoleucyl-5'-AMP</name>
        <dbReference type="ChEBI" id="CHEBI:178002"/>
    </ligand>
</feature>
<dbReference type="InterPro" id="IPR050081">
    <property type="entry name" value="Ile-tRNA_ligase"/>
</dbReference>
<dbReference type="Proteomes" id="UP000001693">
    <property type="component" value="Chromosome"/>
</dbReference>
<feature type="binding site" evidence="12">
    <location>
        <position position="961"/>
    </location>
    <ligand>
        <name>Zn(2+)</name>
        <dbReference type="ChEBI" id="CHEBI:29105"/>
    </ligand>
</feature>
<keyword evidence="4 12" id="KW-0479">Metal-binding</keyword>
<evidence type="ECO:0000256" key="4">
    <source>
        <dbReference type="ARBA" id="ARBA00022723"/>
    </source>
</evidence>
<dbReference type="SUPFAM" id="SSF50677">
    <property type="entry name" value="ValRS/IleRS/LeuRS editing domain"/>
    <property type="match status" value="1"/>
</dbReference>
<proteinExistence type="inferred from homology"/>
<dbReference type="InterPro" id="IPR002300">
    <property type="entry name" value="aa-tRNA-synth_Ia"/>
</dbReference>
<evidence type="ECO:0000256" key="12">
    <source>
        <dbReference type="HAMAP-Rule" id="MF_02002"/>
    </source>
</evidence>
<dbReference type="Gene3D" id="3.40.50.620">
    <property type="entry name" value="HUPs"/>
    <property type="match status" value="2"/>
</dbReference>
<evidence type="ECO:0000256" key="13">
    <source>
        <dbReference type="SAM" id="MobiDB-lite"/>
    </source>
</evidence>
<dbReference type="KEGG" id="lch:Lcho_1236"/>
<dbReference type="InterPro" id="IPR023585">
    <property type="entry name" value="Ile-tRNA-ligase_type1"/>
</dbReference>
<evidence type="ECO:0000256" key="3">
    <source>
        <dbReference type="ARBA" id="ARBA00022598"/>
    </source>
</evidence>
<gene>
    <name evidence="12" type="primary">ileS</name>
    <name evidence="17" type="ordered locus">Lcho_1236</name>
</gene>
<evidence type="ECO:0000259" key="14">
    <source>
        <dbReference type="Pfam" id="PF00133"/>
    </source>
</evidence>
<dbReference type="HOGENOM" id="CLU_001493_7_1_4"/>
<evidence type="ECO:0000256" key="2">
    <source>
        <dbReference type="ARBA" id="ARBA00022490"/>
    </source>
</evidence>
<dbReference type="InterPro" id="IPR014729">
    <property type="entry name" value="Rossmann-like_a/b/a_fold"/>
</dbReference>
<dbReference type="OrthoDB" id="9810365at2"/>
<dbReference type="Pfam" id="PF08264">
    <property type="entry name" value="Anticodon_1"/>
    <property type="match status" value="1"/>
</dbReference>
<dbReference type="InterPro" id="IPR009080">
    <property type="entry name" value="tRNAsynth_Ia_anticodon-bd"/>
</dbReference>
<comment type="similarity">
    <text evidence="1 12">Belongs to the class-I aminoacyl-tRNA synthetase family. IleS type 1 subfamily.</text>
</comment>
<dbReference type="GO" id="GO:0000049">
    <property type="term" value="F:tRNA binding"/>
    <property type="evidence" value="ECO:0007669"/>
    <property type="project" value="InterPro"/>
</dbReference>
<dbReference type="GO" id="GO:0005829">
    <property type="term" value="C:cytosol"/>
    <property type="evidence" value="ECO:0007669"/>
    <property type="project" value="TreeGrafter"/>
</dbReference>
<dbReference type="EMBL" id="CP001013">
    <property type="protein sequence ID" value="ACB33505.1"/>
    <property type="molecule type" value="Genomic_DNA"/>
</dbReference>
<evidence type="ECO:0000256" key="11">
    <source>
        <dbReference type="ARBA" id="ARBA00048359"/>
    </source>
</evidence>
<evidence type="ECO:0000259" key="16">
    <source>
        <dbReference type="Pfam" id="PF08264"/>
    </source>
</evidence>
<feature type="domain" description="Methionyl/Valyl/Leucyl/Isoleucyl-tRNA synthetase anticodon-binding" evidence="16">
    <location>
        <begin position="761"/>
        <end position="913"/>
    </location>
</feature>
<dbReference type="NCBIfam" id="TIGR00392">
    <property type="entry name" value="ileS"/>
    <property type="match status" value="1"/>
</dbReference>
<keyword evidence="3 12" id="KW-0436">Ligase</keyword>
<evidence type="ECO:0000256" key="1">
    <source>
        <dbReference type="ARBA" id="ARBA00006887"/>
    </source>
</evidence>
<keyword evidence="6 12" id="KW-0862">Zinc</keyword>
<dbReference type="InterPro" id="IPR010663">
    <property type="entry name" value="Znf_FPG/IleRS"/>
</dbReference>
<feature type="domain" description="Zinc finger FPG/IleRS-type" evidence="15">
    <location>
        <begin position="960"/>
        <end position="987"/>
    </location>
</feature>
<evidence type="ECO:0000259" key="15">
    <source>
        <dbReference type="Pfam" id="PF06827"/>
    </source>
</evidence>
<keyword evidence="8 12" id="KW-0648">Protein biosynthesis</keyword>
<evidence type="ECO:0000313" key="17">
    <source>
        <dbReference type="EMBL" id="ACB33505.1"/>
    </source>
</evidence>
<evidence type="ECO:0000256" key="10">
    <source>
        <dbReference type="ARBA" id="ARBA00025217"/>
    </source>
</evidence>
<comment type="function">
    <text evidence="10 12">Catalyzes the attachment of isoleucine to tRNA(Ile). As IleRS can inadvertently accommodate and process structurally similar amino acids such as valine, to avoid such errors it has two additional distinct tRNA(Ile)-dependent editing activities. One activity is designated as 'pretransfer' editing and involves the hydrolysis of activated Val-AMP. The other activity is designated 'posttransfer' editing and involves deacylation of mischarged Val-tRNA(Ile).</text>
</comment>
<dbReference type="PRINTS" id="PR00984">
    <property type="entry name" value="TRNASYNTHILE"/>
</dbReference>
<keyword evidence="18" id="KW-1185">Reference proteome</keyword>
<dbReference type="FunFam" id="3.40.50.620:FF:000042">
    <property type="entry name" value="Isoleucine--tRNA ligase"/>
    <property type="match status" value="1"/>
</dbReference>
<dbReference type="EC" id="6.1.1.5" evidence="12"/>
<comment type="cofactor">
    <cofactor evidence="12">
        <name>Zn(2+)</name>
        <dbReference type="ChEBI" id="CHEBI:29105"/>
    </cofactor>
    <text evidence="12">Binds 1 zinc ion per subunit.</text>
</comment>
<dbReference type="InterPro" id="IPR009008">
    <property type="entry name" value="Val/Leu/Ile-tRNA-synth_edit"/>
</dbReference>
<protein>
    <recommendedName>
        <fullName evidence="12">Isoleucine--tRNA ligase</fullName>
        <ecNumber evidence="12">6.1.1.5</ecNumber>
    </recommendedName>
    <alternativeName>
        <fullName evidence="12">Isoleucyl-tRNA synthetase</fullName>
        <shortName evidence="12">IleRS</shortName>
    </alternativeName>
</protein>
<dbReference type="STRING" id="395495.Lcho_1236"/>
<dbReference type="GO" id="GO:0002161">
    <property type="term" value="F:aminoacyl-tRNA deacylase activity"/>
    <property type="evidence" value="ECO:0007669"/>
    <property type="project" value="InterPro"/>
</dbReference>
<feature type="binding site" evidence="12">
    <location>
        <position position="981"/>
    </location>
    <ligand>
        <name>Zn(2+)</name>
        <dbReference type="ChEBI" id="CHEBI:29105"/>
    </ligand>
</feature>
<dbReference type="InterPro" id="IPR033708">
    <property type="entry name" value="Anticodon_Ile_BEm"/>
</dbReference>
<dbReference type="Pfam" id="PF06827">
    <property type="entry name" value="zf-FPG_IleRS"/>
    <property type="match status" value="1"/>
</dbReference>
<dbReference type="Gene3D" id="3.90.740.10">
    <property type="entry name" value="Valyl/Leucyl/Isoleucyl-tRNA synthetase, editing domain"/>
    <property type="match status" value="1"/>
</dbReference>
<reference evidence="17 18" key="1">
    <citation type="submission" date="2008-03" db="EMBL/GenBank/DDBJ databases">
        <title>Complete sequence of Leptothrix cholodnii SP-6.</title>
        <authorList>
            <consortium name="US DOE Joint Genome Institute"/>
            <person name="Copeland A."/>
            <person name="Lucas S."/>
            <person name="Lapidus A."/>
            <person name="Glavina del Rio T."/>
            <person name="Dalin E."/>
            <person name="Tice H."/>
            <person name="Bruce D."/>
            <person name="Goodwin L."/>
            <person name="Pitluck S."/>
            <person name="Chertkov O."/>
            <person name="Brettin T."/>
            <person name="Detter J.C."/>
            <person name="Han C."/>
            <person name="Kuske C.R."/>
            <person name="Schmutz J."/>
            <person name="Larimer F."/>
            <person name="Land M."/>
            <person name="Hauser L."/>
            <person name="Kyrpides N."/>
            <person name="Lykidis A."/>
            <person name="Emerson D."/>
            <person name="Richardson P."/>
        </authorList>
    </citation>
    <scope>NUCLEOTIDE SEQUENCE [LARGE SCALE GENOMIC DNA]</scope>
    <source>
        <strain evidence="18">ATCC 51168 / LMG 8142 / SP-6</strain>
    </source>
</reference>
<keyword evidence="5 12" id="KW-0547">Nucleotide-binding</keyword>
<dbReference type="PANTHER" id="PTHR42765:SF1">
    <property type="entry name" value="ISOLEUCINE--TRNA LIGASE, MITOCHONDRIAL"/>
    <property type="match status" value="1"/>
</dbReference>
<feature type="short sequence motif" description="'KMSKS' region" evidence="12">
    <location>
        <begin position="678"/>
        <end position="682"/>
    </location>
</feature>
<feature type="binding site" evidence="12">
    <location>
        <position position="964"/>
    </location>
    <ligand>
        <name>Zn(2+)</name>
        <dbReference type="ChEBI" id="CHEBI:29105"/>
    </ligand>
</feature>
<dbReference type="SUPFAM" id="SSF52374">
    <property type="entry name" value="Nucleotidylyl transferase"/>
    <property type="match status" value="1"/>
</dbReference>
<feature type="domain" description="Aminoacyl-tRNA synthetase class Ia" evidence="14">
    <location>
        <begin position="76"/>
        <end position="717"/>
    </location>
</feature>
<dbReference type="InterPro" id="IPR001412">
    <property type="entry name" value="aa-tRNA-synth_I_CS"/>
</dbReference>
<comment type="domain">
    <text evidence="12">IleRS has two distinct active sites: one for aminoacylation and one for editing. The misactivated valine is translocated from the active site to the editing site, which sterically excludes the correctly activated isoleucine. The single editing site contains two valyl binding pockets, one specific for each substrate (Val-AMP or Val-tRNA(Ile)).</text>
</comment>
<dbReference type="Pfam" id="PF00133">
    <property type="entry name" value="tRNA-synt_1"/>
    <property type="match status" value="1"/>
</dbReference>
<organism evidence="17 18">
    <name type="scientific">Leptothrix cholodnii (strain ATCC 51168 / LMG 8142 / SP-6)</name>
    <name type="common">Leptothrix discophora (strain SP-6)</name>
    <dbReference type="NCBI Taxonomy" id="395495"/>
    <lineage>
        <taxon>Bacteria</taxon>
        <taxon>Pseudomonadati</taxon>
        <taxon>Pseudomonadota</taxon>
        <taxon>Betaproteobacteria</taxon>
        <taxon>Burkholderiales</taxon>
        <taxon>Sphaerotilaceae</taxon>
        <taxon>Leptothrix</taxon>
    </lineage>
</organism>
<keyword evidence="2 12" id="KW-0963">Cytoplasm</keyword>
<keyword evidence="7 12" id="KW-0067">ATP-binding</keyword>
<sequence>MNHPNDAQTAGKPARKNQDKPAGKSAAEGADSGGGAYRATLNMPDTAFPMRGDLPKREPGWVEQWNAPGDDGTSGGLYQRLRVARRDAPLFVLHDGPPYANGRLHIGHALNKVLKDMIVKSKQLAGFDAQYIPGWDCHGLPIENAIEKLHGRKLSRDDMQAKSRAYATEQINQQREDFKRLGVLGDWERPYRTMDFANEAGEIRAFKRVIERGFVYRGLKPVYWCFDCGSSLAEFEIEYADKKSDTLDVAFEADDAAALAAAFGLSQLPGDGAKKAFAVIWTTTAWTIPANQALNAHPELTYALVDTPRGVLLLAEELVAKCLERYKLDGSVIATAPGAALKGLVFRHPLHDTVTAEEGGAYSYRRKSPLYLADYVTAGDGTGIVHSAPAYGVDDFNSCVAHGLKVDDILNPVHGNGVYADELPFFGGQHIWKACERVIEVLGQSDRLMATQGIVHSYPHCWRHKTPVIYRAAAQWFVRMDEGDGVFTTDKAPKTLRQLALDAIDQTSFYPENGRTRLRDMIANRPDWCISRQRSWGVPVPFFLHKDSGELHPRTMAILDQAAAIVESGGIEAWSRVTPEQILGAEDAVHYTKSTDILEVWFDSGSTFRHVLRGSHAHAYDRAPFHDQGPEADLYLEGHDQHRGWFHSSLLLACALEDRAPYRGLLTHGFATDGQGRKMSKSLGNTVEPQTITSKLGAEIVRLWVASTDYSGDLNIDDKILARVVDAYRRIRNTLRFLMANSSDFDPAVDTVPADQLLEIDRYALARTAELQAEILAHFEVYEFHPVVSKLQVFCSEDLGAFYLDVLKDRLYTSAPKSLARRSAQTALHQITHAMLRWMAPFLSFTAEEAWAIFAAGQSSGSIFTETFSTFDAPDAALLAKWARIRAIRDAANKEIETVRTAGQVGSSLQATLAITANAEDAALLRSLGDDLKFVTITSAVTVEDGAELAITVAPSTAVKCERCWHYRDDVGSDAAHPTICARCVSNLHGDGELRTVA</sequence>
<comment type="subcellular location">
    <subcellularLocation>
        <location evidence="12">Cytoplasm</location>
    </subcellularLocation>
</comment>
<dbReference type="eggNOG" id="COG0060">
    <property type="taxonomic scope" value="Bacteria"/>
</dbReference>
<evidence type="ECO:0000256" key="5">
    <source>
        <dbReference type="ARBA" id="ARBA00022741"/>
    </source>
</evidence>
<dbReference type="GO" id="GO:0005524">
    <property type="term" value="F:ATP binding"/>
    <property type="evidence" value="ECO:0007669"/>
    <property type="project" value="UniProtKB-UniRule"/>
</dbReference>
<dbReference type="HAMAP" id="MF_02002">
    <property type="entry name" value="Ile_tRNA_synth_type1"/>
    <property type="match status" value="1"/>
</dbReference>
<dbReference type="SUPFAM" id="SSF47323">
    <property type="entry name" value="Anticodon-binding domain of a subclass of class I aminoacyl-tRNA synthetases"/>
    <property type="match status" value="1"/>
</dbReference>
<feature type="region of interest" description="Disordered" evidence="13">
    <location>
        <begin position="1"/>
        <end position="44"/>
    </location>
</feature>
<dbReference type="AlphaFoldDB" id="B1Y5B7"/>
<dbReference type="PANTHER" id="PTHR42765">
    <property type="entry name" value="SOLEUCYL-TRNA SYNTHETASE"/>
    <property type="match status" value="1"/>
</dbReference>
<dbReference type="GO" id="GO:0008270">
    <property type="term" value="F:zinc ion binding"/>
    <property type="evidence" value="ECO:0007669"/>
    <property type="project" value="UniProtKB-UniRule"/>
</dbReference>
<feature type="binding site" evidence="12">
    <location>
        <position position="984"/>
    </location>
    <ligand>
        <name>Zn(2+)</name>
        <dbReference type="ChEBI" id="CHEBI:29105"/>
    </ligand>
</feature>
<dbReference type="InterPro" id="IPR013155">
    <property type="entry name" value="M/V/L/I-tRNA-synth_anticd-bd"/>
</dbReference>
<evidence type="ECO:0000256" key="9">
    <source>
        <dbReference type="ARBA" id="ARBA00023146"/>
    </source>
</evidence>
<dbReference type="PROSITE" id="PS00178">
    <property type="entry name" value="AA_TRNA_LIGASE_I"/>
    <property type="match status" value="1"/>
</dbReference>
<accession>B1Y5B7</accession>
<dbReference type="InterPro" id="IPR002301">
    <property type="entry name" value="Ile-tRNA-ligase"/>
</dbReference>
<dbReference type="Gene3D" id="1.10.730.20">
    <property type="match status" value="1"/>
</dbReference>
<evidence type="ECO:0000256" key="8">
    <source>
        <dbReference type="ARBA" id="ARBA00022917"/>
    </source>
</evidence>
<evidence type="ECO:0000313" key="18">
    <source>
        <dbReference type="Proteomes" id="UP000001693"/>
    </source>
</evidence>
<evidence type="ECO:0000256" key="6">
    <source>
        <dbReference type="ARBA" id="ARBA00022833"/>
    </source>
</evidence>
<comment type="catalytic activity">
    <reaction evidence="11 12">
        <text>tRNA(Ile) + L-isoleucine + ATP = L-isoleucyl-tRNA(Ile) + AMP + diphosphate</text>
        <dbReference type="Rhea" id="RHEA:11060"/>
        <dbReference type="Rhea" id="RHEA-COMP:9666"/>
        <dbReference type="Rhea" id="RHEA-COMP:9695"/>
        <dbReference type="ChEBI" id="CHEBI:30616"/>
        <dbReference type="ChEBI" id="CHEBI:33019"/>
        <dbReference type="ChEBI" id="CHEBI:58045"/>
        <dbReference type="ChEBI" id="CHEBI:78442"/>
        <dbReference type="ChEBI" id="CHEBI:78528"/>
        <dbReference type="ChEBI" id="CHEBI:456215"/>
        <dbReference type="EC" id="6.1.1.5"/>
    </reaction>
</comment>
<comment type="subunit">
    <text evidence="12">Monomer.</text>
</comment>
<keyword evidence="9 12" id="KW-0030">Aminoacyl-tRNA synthetase</keyword>
<dbReference type="CDD" id="cd07960">
    <property type="entry name" value="Anticodon_Ia_Ile_BEm"/>
    <property type="match status" value="1"/>
</dbReference>
<feature type="binding site" evidence="12">
    <location>
        <position position="681"/>
    </location>
    <ligand>
        <name>ATP</name>
        <dbReference type="ChEBI" id="CHEBI:30616"/>
    </ligand>
</feature>
<dbReference type="GO" id="GO:0004822">
    <property type="term" value="F:isoleucine-tRNA ligase activity"/>
    <property type="evidence" value="ECO:0007669"/>
    <property type="project" value="UniProtKB-UniRule"/>
</dbReference>
<feature type="short sequence motif" description="'HIGH' region" evidence="12">
    <location>
        <begin position="98"/>
        <end position="108"/>
    </location>
</feature>
<name>B1Y5B7_LEPCP</name>
<evidence type="ECO:0000256" key="7">
    <source>
        <dbReference type="ARBA" id="ARBA00022840"/>
    </source>
</evidence>